<gene>
    <name evidence="4" type="ORF">ACETRX_32735</name>
</gene>
<dbReference type="GO" id="GO:0008168">
    <property type="term" value="F:methyltransferase activity"/>
    <property type="evidence" value="ECO:0007669"/>
    <property type="project" value="UniProtKB-KW"/>
</dbReference>
<keyword evidence="1 4" id="KW-0489">Methyltransferase</keyword>
<dbReference type="PANTHER" id="PTHR43464">
    <property type="entry name" value="METHYLTRANSFERASE"/>
    <property type="match status" value="1"/>
</dbReference>
<dbReference type="Gene3D" id="3.40.50.150">
    <property type="entry name" value="Vaccinia Virus protein VP39"/>
    <property type="match status" value="1"/>
</dbReference>
<evidence type="ECO:0000256" key="2">
    <source>
        <dbReference type="ARBA" id="ARBA00022679"/>
    </source>
</evidence>
<evidence type="ECO:0000256" key="1">
    <source>
        <dbReference type="ARBA" id="ARBA00022603"/>
    </source>
</evidence>
<dbReference type="InterPro" id="IPR008715">
    <property type="entry name" value="SAM-MeTfrase_NodS-like"/>
</dbReference>
<evidence type="ECO:0000256" key="3">
    <source>
        <dbReference type="ARBA" id="ARBA00022691"/>
    </source>
</evidence>
<dbReference type="EMBL" id="JBHGPK010000033">
    <property type="protein sequence ID" value="MFC2254429.1"/>
    <property type="molecule type" value="Genomic_DNA"/>
</dbReference>
<dbReference type="PANTHER" id="PTHR43464:SF19">
    <property type="entry name" value="UBIQUINONE BIOSYNTHESIS O-METHYLTRANSFERASE, MITOCHONDRIAL"/>
    <property type="match status" value="1"/>
</dbReference>
<keyword evidence="2" id="KW-0808">Transferase</keyword>
<organism evidence="4 5">
    <name type="scientific">Labrys neptuniae</name>
    <dbReference type="NCBI Taxonomy" id="376174"/>
    <lineage>
        <taxon>Bacteria</taxon>
        <taxon>Pseudomonadati</taxon>
        <taxon>Pseudomonadota</taxon>
        <taxon>Alphaproteobacteria</taxon>
        <taxon>Hyphomicrobiales</taxon>
        <taxon>Xanthobacteraceae</taxon>
        <taxon>Labrys</taxon>
    </lineage>
</organism>
<dbReference type="GO" id="GO:0032259">
    <property type="term" value="P:methylation"/>
    <property type="evidence" value="ECO:0007669"/>
    <property type="project" value="UniProtKB-KW"/>
</dbReference>
<evidence type="ECO:0000313" key="5">
    <source>
        <dbReference type="Proteomes" id="UP001595190"/>
    </source>
</evidence>
<name>A0ABV6ZQF9_9HYPH</name>
<reference evidence="4 5" key="1">
    <citation type="submission" date="2024-09" db="EMBL/GenBank/DDBJ databases">
        <title>Description of Labrys sedimenti sp. nov., isolated from a diclofenac-degrading enrichment culture, and genome-based reclassification of Labrys portucalensis as a later heterotypic synonym of Labrys neptuniae.</title>
        <authorList>
            <person name="Tancsics A."/>
            <person name="Csepanyi A."/>
        </authorList>
    </citation>
    <scope>NUCLEOTIDE SEQUENCE [LARGE SCALE GENOMIC DNA]</scope>
    <source>
        <strain evidence="4 5">LMG 23412</strain>
    </source>
</reference>
<sequence length="198" mass="22185">MRHRHTMGRAYFETLYKSNPDPWNFSTSEYEDQKYQATLQALPRTRYAKAIEVGCSIGVLTARLATRCESLDAVDLSPTAIEQARIACAALDNVYFHVSAAPNGLPEGAFDLIILSEVLYYLDARDLLALAGWCRAHTNSSADIILCHWLGPTNYPLSGETAARLFVSALQPCLERHSILHQQVYRLERIRLGSKEAQ</sequence>
<keyword evidence="3" id="KW-0949">S-adenosyl-L-methionine</keyword>
<dbReference type="Proteomes" id="UP001595190">
    <property type="component" value="Unassembled WGS sequence"/>
</dbReference>
<evidence type="ECO:0000313" key="4">
    <source>
        <dbReference type="EMBL" id="MFC2254429.1"/>
    </source>
</evidence>
<dbReference type="CDD" id="cd02440">
    <property type="entry name" value="AdoMet_MTases"/>
    <property type="match status" value="1"/>
</dbReference>
<dbReference type="RefSeq" id="WP_394315120.1">
    <property type="nucleotide sequence ID" value="NZ_JBHGPK010000033.1"/>
</dbReference>
<dbReference type="SUPFAM" id="SSF53335">
    <property type="entry name" value="S-adenosyl-L-methionine-dependent methyltransferases"/>
    <property type="match status" value="1"/>
</dbReference>
<comment type="caution">
    <text evidence="4">The sequence shown here is derived from an EMBL/GenBank/DDBJ whole genome shotgun (WGS) entry which is preliminary data.</text>
</comment>
<dbReference type="Pfam" id="PF05401">
    <property type="entry name" value="NodS"/>
    <property type="match status" value="1"/>
</dbReference>
<dbReference type="InterPro" id="IPR029063">
    <property type="entry name" value="SAM-dependent_MTases_sf"/>
</dbReference>
<accession>A0ABV6ZQF9</accession>
<protein>
    <submittedName>
        <fullName evidence="4">SAM-dependent methyltransferase</fullName>
    </submittedName>
</protein>
<proteinExistence type="predicted"/>